<protein>
    <recommendedName>
        <fullName evidence="3">Protein kinase domain-containing protein</fullName>
    </recommendedName>
</protein>
<name>A0AAD7A242_9AGAR</name>
<reference evidence="1" key="1">
    <citation type="submission" date="2023-03" db="EMBL/GenBank/DDBJ databases">
        <title>Massive genome expansion in bonnet fungi (Mycena s.s.) driven by repeated elements and novel gene families across ecological guilds.</title>
        <authorList>
            <consortium name="Lawrence Berkeley National Laboratory"/>
            <person name="Harder C.B."/>
            <person name="Miyauchi S."/>
            <person name="Viragh M."/>
            <person name="Kuo A."/>
            <person name="Thoen E."/>
            <person name="Andreopoulos B."/>
            <person name="Lu D."/>
            <person name="Skrede I."/>
            <person name="Drula E."/>
            <person name="Henrissat B."/>
            <person name="Morin E."/>
            <person name="Kohler A."/>
            <person name="Barry K."/>
            <person name="LaButti K."/>
            <person name="Morin E."/>
            <person name="Salamov A."/>
            <person name="Lipzen A."/>
            <person name="Mereny Z."/>
            <person name="Hegedus B."/>
            <person name="Baldrian P."/>
            <person name="Stursova M."/>
            <person name="Weitz H."/>
            <person name="Taylor A."/>
            <person name="Grigoriev I.V."/>
            <person name="Nagy L.G."/>
            <person name="Martin F."/>
            <person name="Kauserud H."/>
        </authorList>
    </citation>
    <scope>NUCLEOTIDE SEQUENCE</scope>
    <source>
        <strain evidence="1">CBHHK002</strain>
    </source>
</reference>
<evidence type="ECO:0000313" key="2">
    <source>
        <dbReference type="Proteomes" id="UP001218218"/>
    </source>
</evidence>
<dbReference type="Proteomes" id="UP001218218">
    <property type="component" value="Unassembled WGS sequence"/>
</dbReference>
<evidence type="ECO:0008006" key="3">
    <source>
        <dbReference type="Google" id="ProtNLM"/>
    </source>
</evidence>
<keyword evidence="2" id="KW-1185">Reference proteome</keyword>
<proteinExistence type="predicted"/>
<dbReference type="EMBL" id="JARIHO010000019">
    <property type="protein sequence ID" value="KAJ7347404.1"/>
    <property type="molecule type" value="Genomic_DNA"/>
</dbReference>
<evidence type="ECO:0000313" key="1">
    <source>
        <dbReference type="EMBL" id="KAJ7347404.1"/>
    </source>
</evidence>
<gene>
    <name evidence="1" type="ORF">DFH08DRAFT_1002260</name>
</gene>
<accession>A0AAD7A242</accession>
<dbReference type="AlphaFoldDB" id="A0AAD7A242"/>
<comment type="caution">
    <text evidence="1">The sequence shown here is derived from an EMBL/GenBank/DDBJ whole genome shotgun (WGS) entry which is preliminary data.</text>
</comment>
<sequence>MEIAISKSAPHPATIDLQRHMKLESTVVSTVSHTESAPYPGAFFPRAGGFTINGGVFTSNVTNNVSNPPLEEPAAFRTILLGDLDLIKEIHLNNESGVVGRQKRGGVRRMYTAEIVGSESRTMTVAVYQGHKAEEEWRQHVAKYESIRHPHIMKLYGLVKNQGLRAMVFLNELIPFPQFLKRFEHSRILTSYIYAYCASEWWDAIICWNSVSPIQEENYLSFPVWIRPATGELCVDLVQGQGRSTFLSDFVRIQVNVPRLENISSNASDAEAAVILNLYDDELHELFSVHSMTQDRWFPVSAKLSFQLEPTIFRWNTQPRTLVPITEPLGGSWIVDYDLEWSSDSRLKQREPKLMTSSWTRYFGFAN</sequence>
<organism evidence="1 2">
    <name type="scientific">Mycena albidolilacea</name>
    <dbReference type="NCBI Taxonomy" id="1033008"/>
    <lineage>
        <taxon>Eukaryota</taxon>
        <taxon>Fungi</taxon>
        <taxon>Dikarya</taxon>
        <taxon>Basidiomycota</taxon>
        <taxon>Agaricomycotina</taxon>
        <taxon>Agaricomycetes</taxon>
        <taxon>Agaricomycetidae</taxon>
        <taxon>Agaricales</taxon>
        <taxon>Marasmiineae</taxon>
        <taxon>Mycenaceae</taxon>
        <taxon>Mycena</taxon>
    </lineage>
</organism>